<dbReference type="Gene3D" id="3.40.980.10">
    <property type="entry name" value="MoaB/Mog-like domain"/>
    <property type="match status" value="1"/>
</dbReference>
<dbReference type="GO" id="GO:0046872">
    <property type="term" value="F:metal ion binding"/>
    <property type="evidence" value="ECO:0007669"/>
    <property type="project" value="UniProtKB-UniRule"/>
</dbReference>
<dbReference type="InterPro" id="IPR038987">
    <property type="entry name" value="MoeA-like"/>
</dbReference>
<dbReference type="UniPathway" id="UPA00344"/>
<dbReference type="Gene3D" id="3.90.105.10">
    <property type="entry name" value="Molybdopterin biosynthesis moea protein, domain 2"/>
    <property type="match status" value="1"/>
</dbReference>
<keyword evidence="6" id="KW-0460">Magnesium</keyword>
<dbReference type="InterPro" id="IPR008284">
    <property type="entry name" value="MoCF_biosynth_CS"/>
</dbReference>
<dbReference type="SUPFAM" id="SSF53218">
    <property type="entry name" value="Molybdenum cofactor biosynthesis proteins"/>
    <property type="match status" value="1"/>
</dbReference>
<dbReference type="PANTHER" id="PTHR10192">
    <property type="entry name" value="MOLYBDOPTERIN BIOSYNTHESIS PROTEIN"/>
    <property type="match status" value="1"/>
</dbReference>
<dbReference type="SUPFAM" id="SSF63867">
    <property type="entry name" value="MoeA C-terminal domain-like"/>
    <property type="match status" value="1"/>
</dbReference>
<dbReference type="InterPro" id="IPR036425">
    <property type="entry name" value="MoaB/Mog-like_dom_sf"/>
</dbReference>
<gene>
    <name evidence="8" type="ORF">HELGO_WM27316</name>
</gene>
<organism evidence="8">
    <name type="scientific">uncultured Aureispira sp</name>
    <dbReference type="NCBI Taxonomy" id="1331704"/>
    <lineage>
        <taxon>Bacteria</taxon>
        <taxon>Pseudomonadati</taxon>
        <taxon>Bacteroidota</taxon>
        <taxon>Saprospiria</taxon>
        <taxon>Saprospirales</taxon>
        <taxon>Saprospiraceae</taxon>
        <taxon>Aureispira</taxon>
        <taxon>environmental samples</taxon>
    </lineage>
</organism>
<dbReference type="InterPro" id="IPR005111">
    <property type="entry name" value="MoeA_C_domain_IV"/>
</dbReference>
<protein>
    <recommendedName>
        <fullName evidence="6">Molybdopterin molybdenumtransferase</fullName>
        <ecNumber evidence="6">2.10.1.1</ecNumber>
    </recommendedName>
</protein>
<dbReference type="EC" id="2.10.1.1" evidence="6"/>
<keyword evidence="6" id="KW-0479">Metal-binding</keyword>
<name>A0A6S6UEF1_9BACT</name>
<comment type="similarity">
    <text evidence="3 6">Belongs to the MoeA family.</text>
</comment>
<dbReference type="PROSITE" id="PS01079">
    <property type="entry name" value="MOCF_BIOSYNTHESIS_2"/>
    <property type="match status" value="1"/>
</dbReference>
<evidence type="ECO:0000259" key="7">
    <source>
        <dbReference type="SMART" id="SM00852"/>
    </source>
</evidence>
<accession>A0A6S6UEF1</accession>
<reference evidence="8" key="1">
    <citation type="submission" date="2020-01" db="EMBL/GenBank/DDBJ databases">
        <authorList>
            <person name="Meier V. D."/>
            <person name="Meier V D."/>
        </authorList>
    </citation>
    <scope>NUCLEOTIDE SEQUENCE</scope>
    <source>
        <strain evidence="8">HLG_WM_MAG_10</strain>
    </source>
</reference>
<evidence type="ECO:0000256" key="3">
    <source>
        <dbReference type="ARBA" id="ARBA00010763"/>
    </source>
</evidence>
<evidence type="ECO:0000256" key="5">
    <source>
        <dbReference type="ARBA" id="ARBA00047317"/>
    </source>
</evidence>
<evidence type="ECO:0000256" key="2">
    <source>
        <dbReference type="ARBA" id="ARBA00005046"/>
    </source>
</evidence>
<dbReference type="GO" id="GO:0006777">
    <property type="term" value="P:Mo-molybdopterin cofactor biosynthetic process"/>
    <property type="evidence" value="ECO:0007669"/>
    <property type="project" value="UniProtKB-UniRule"/>
</dbReference>
<comment type="function">
    <text evidence="1 6">Catalyzes the insertion of molybdate into adenylated molybdopterin with the concomitant release of AMP.</text>
</comment>
<keyword evidence="6" id="KW-0500">Molybdenum</keyword>
<dbReference type="PANTHER" id="PTHR10192:SF5">
    <property type="entry name" value="GEPHYRIN"/>
    <property type="match status" value="1"/>
</dbReference>
<proteinExistence type="inferred from homology"/>
<dbReference type="Pfam" id="PF03453">
    <property type="entry name" value="MoeA_N"/>
    <property type="match status" value="1"/>
</dbReference>
<dbReference type="Pfam" id="PF00994">
    <property type="entry name" value="MoCF_biosynth"/>
    <property type="match status" value="1"/>
</dbReference>
<dbReference type="NCBIfam" id="NF045515">
    <property type="entry name" value="Glp_gephyrin"/>
    <property type="match status" value="1"/>
</dbReference>
<dbReference type="InterPro" id="IPR001453">
    <property type="entry name" value="MoaB/Mog_dom"/>
</dbReference>
<sequence length="390" mass="41710">MIDVEAAKLIVRELSVIPKVICLPLSASLGYVLSADVLAPIHMPPFDQSAMDGYALKLGAGLDYKIIGEVQAGSAENPWMEIGEAVRIFTGAAVPTAANAVIMQEKTKVEGAFLRLDEMPKPSANIRPLGEQIKKGAIALQKGTELSPAAVGFLAGIGVSEVAVFQKPKIAVVVTGDELVSAGQVLERGQIYESNGLMLANALQQTGFEAPTVVRVKDDYEATKTLLKGLLETQDFVLISGGISVGDYDFVGKALLELGVEQLFYKVRQKPGKPMFLGKTATSIVFALPGNPAAALSCYYQYVLTALKKAMGLPNFALKKMYLPLKKAYLKKGNRAHFLKAKLTDSGVEILDGQSSAMLFSFAYADALIYIPQDQMQTAAGALVEVHLLP</sequence>
<comment type="cofactor">
    <cofactor evidence="6">
        <name>Mg(2+)</name>
        <dbReference type="ChEBI" id="CHEBI:18420"/>
    </cofactor>
</comment>
<evidence type="ECO:0000256" key="4">
    <source>
        <dbReference type="ARBA" id="ARBA00023150"/>
    </source>
</evidence>
<dbReference type="InterPro" id="IPR036688">
    <property type="entry name" value="MoeA_C_domain_IV_sf"/>
</dbReference>
<dbReference type="Pfam" id="PF03454">
    <property type="entry name" value="MoeA_C"/>
    <property type="match status" value="1"/>
</dbReference>
<evidence type="ECO:0000313" key="8">
    <source>
        <dbReference type="EMBL" id="CAA6830369.1"/>
    </source>
</evidence>
<dbReference type="EMBL" id="CACVAQ010000550">
    <property type="protein sequence ID" value="CAA6830369.1"/>
    <property type="molecule type" value="Genomic_DNA"/>
</dbReference>
<dbReference type="NCBIfam" id="TIGR00177">
    <property type="entry name" value="molyb_syn"/>
    <property type="match status" value="1"/>
</dbReference>
<dbReference type="InterPro" id="IPR005110">
    <property type="entry name" value="MoeA_linker/N"/>
</dbReference>
<dbReference type="CDD" id="cd00887">
    <property type="entry name" value="MoeA"/>
    <property type="match status" value="1"/>
</dbReference>
<dbReference type="GO" id="GO:0061599">
    <property type="term" value="F:molybdopterin molybdotransferase activity"/>
    <property type="evidence" value="ECO:0007669"/>
    <property type="project" value="UniProtKB-UniRule"/>
</dbReference>
<dbReference type="Gene3D" id="2.40.340.10">
    <property type="entry name" value="MoeA, C-terminal, domain IV"/>
    <property type="match status" value="1"/>
</dbReference>
<comment type="catalytic activity">
    <reaction evidence="5">
        <text>adenylyl-molybdopterin + molybdate = Mo-molybdopterin + AMP + H(+)</text>
        <dbReference type="Rhea" id="RHEA:35047"/>
        <dbReference type="ChEBI" id="CHEBI:15378"/>
        <dbReference type="ChEBI" id="CHEBI:36264"/>
        <dbReference type="ChEBI" id="CHEBI:62727"/>
        <dbReference type="ChEBI" id="CHEBI:71302"/>
        <dbReference type="ChEBI" id="CHEBI:456215"/>
        <dbReference type="EC" id="2.10.1.1"/>
    </reaction>
</comment>
<dbReference type="AlphaFoldDB" id="A0A6S6UEF1"/>
<comment type="pathway">
    <text evidence="2 6">Cofactor biosynthesis; molybdopterin biosynthesis.</text>
</comment>
<feature type="domain" description="MoaB/Mog" evidence="7">
    <location>
        <begin position="171"/>
        <end position="309"/>
    </location>
</feature>
<dbReference type="InterPro" id="IPR036135">
    <property type="entry name" value="MoeA_linker/N_sf"/>
</dbReference>
<dbReference type="SMART" id="SM00852">
    <property type="entry name" value="MoCF_biosynth"/>
    <property type="match status" value="1"/>
</dbReference>
<dbReference type="SUPFAM" id="SSF63882">
    <property type="entry name" value="MoeA N-terminal region -like"/>
    <property type="match status" value="1"/>
</dbReference>
<dbReference type="Gene3D" id="2.170.190.11">
    <property type="entry name" value="Molybdopterin biosynthesis moea protein, domain 3"/>
    <property type="match status" value="1"/>
</dbReference>
<evidence type="ECO:0000256" key="1">
    <source>
        <dbReference type="ARBA" id="ARBA00002901"/>
    </source>
</evidence>
<keyword evidence="6" id="KW-0808">Transferase</keyword>
<dbReference type="GO" id="GO:0005829">
    <property type="term" value="C:cytosol"/>
    <property type="evidence" value="ECO:0007669"/>
    <property type="project" value="TreeGrafter"/>
</dbReference>
<evidence type="ECO:0000256" key="6">
    <source>
        <dbReference type="RuleBase" id="RU365090"/>
    </source>
</evidence>
<keyword evidence="4 6" id="KW-0501">Molybdenum cofactor biosynthesis</keyword>